<reference evidence="2 3" key="1">
    <citation type="submission" date="2019-12" db="EMBL/GenBank/DDBJ databases">
        <title>Deinococcus sp. HMF7620 Genome sequencing and assembly.</title>
        <authorList>
            <person name="Kang H."/>
            <person name="Kim H."/>
            <person name="Joh K."/>
        </authorList>
    </citation>
    <scope>NUCLEOTIDE SEQUENCE [LARGE SCALE GENOMIC DNA]</scope>
    <source>
        <strain evidence="2 3">HMF7620</strain>
    </source>
</reference>
<proteinExistence type="predicted"/>
<gene>
    <name evidence="2" type="ORF">GO986_16260</name>
</gene>
<comment type="caution">
    <text evidence="2">The sequence shown here is derived from an EMBL/GenBank/DDBJ whole genome shotgun (WGS) entry which is preliminary data.</text>
</comment>
<sequence>MRQRLLLFLLPFLSGCSFTAPPRDEAQWSSTVHGVAVTWRWTAPGALSGADLHPGQVTMGATHAAPGGTSCVIDIDPAASRYQLPRVAAHEVGHCLQARYLKVGGDPRSTDPYLNQTLERWPEAYAQAYLTACGPSLVPLGWRDAAPATCTAPPHPDDVPAGL</sequence>
<dbReference type="Proteomes" id="UP000483286">
    <property type="component" value="Unassembled WGS sequence"/>
</dbReference>
<dbReference type="AlphaFoldDB" id="A0A7C9LWC3"/>
<organism evidence="2 3">
    <name type="scientific">Deinococcus arboris</name>
    <dbReference type="NCBI Taxonomy" id="2682977"/>
    <lineage>
        <taxon>Bacteria</taxon>
        <taxon>Thermotogati</taxon>
        <taxon>Deinococcota</taxon>
        <taxon>Deinococci</taxon>
        <taxon>Deinococcales</taxon>
        <taxon>Deinococcaceae</taxon>
        <taxon>Deinococcus</taxon>
    </lineage>
</organism>
<evidence type="ECO:0000313" key="2">
    <source>
        <dbReference type="EMBL" id="MVN88300.1"/>
    </source>
</evidence>
<feature type="signal peptide" evidence="1">
    <location>
        <begin position="1"/>
        <end position="19"/>
    </location>
</feature>
<evidence type="ECO:0008006" key="4">
    <source>
        <dbReference type="Google" id="ProtNLM"/>
    </source>
</evidence>
<accession>A0A7C9LWC3</accession>
<name>A0A7C9LWC3_9DEIO</name>
<keyword evidence="3" id="KW-1185">Reference proteome</keyword>
<dbReference type="PROSITE" id="PS51257">
    <property type="entry name" value="PROKAR_LIPOPROTEIN"/>
    <property type="match status" value="1"/>
</dbReference>
<evidence type="ECO:0000256" key="1">
    <source>
        <dbReference type="SAM" id="SignalP"/>
    </source>
</evidence>
<dbReference type="RefSeq" id="WP_157460360.1">
    <property type="nucleotide sequence ID" value="NZ_WQLB01000026.1"/>
</dbReference>
<keyword evidence="1" id="KW-0732">Signal</keyword>
<evidence type="ECO:0000313" key="3">
    <source>
        <dbReference type="Proteomes" id="UP000483286"/>
    </source>
</evidence>
<dbReference type="EMBL" id="WQLB01000026">
    <property type="protein sequence ID" value="MVN88300.1"/>
    <property type="molecule type" value="Genomic_DNA"/>
</dbReference>
<feature type="chain" id="PRO_5028891323" description="Lipoprotein" evidence="1">
    <location>
        <begin position="20"/>
        <end position="163"/>
    </location>
</feature>
<protein>
    <recommendedName>
        <fullName evidence="4">Lipoprotein</fullName>
    </recommendedName>
</protein>